<reference evidence="1 2" key="1">
    <citation type="submission" date="2018-08" db="EMBL/GenBank/DDBJ databases">
        <title>A genome reference for cultivated species of the human gut microbiota.</title>
        <authorList>
            <person name="Zou Y."/>
            <person name="Xue W."/>
            <person name="Luo G."/>
        </authorList>
    </citation>
    <scope>NUCLEOTIDE SEQUENCE [LARGE SCALE GENOMIC DNA]</scope>
    <source>
        <strain evidence="1 2">OM07-13</strain>
    </source>
</reference>
<protein>
    <submittedName>
        <fullName evidence="1">Uncharacterized protein</fullName>
    </submittedName>
</protein>
<sequence>MFREDNNTYYRPDCNDTNHADKIVRQPKKKALLDTKQYYLRAAKRRLCHVCHVDPDNHNEIESIKRTIHKLEHEIETIQSMDISHKNLHKCKKLNQDKILDYCVRVLEDSKKHNIYFITAEDIAYQLNTYVYLVKQCFTKMNHMGLLSQPEHKMPHDCYRPKRTEYDTIDSGWAGDVYYIR</sequence>
<dbReference type="Proteomes" id="UP000260758">
    <property type="component" value="Unassembled WGS sequence"/>
</dbReference>
<dbReference type="RefSeq" id="WP_117718311.1">
    <property type="nucleotide sequence ID" value="NZ_QSTP01000001.1"/>
</dbReference>
<dbReference type="EMBL" id="QSTP01000001">
    <property type="protein sequence ID" value="RGM75555.1"/>
    <property type="molecule type" value="Genomic_DNA"/>
</dbReference>
<evidence type="ECO:0000313" key="1">
    <source>
        <dbReference type="EMBL" id="RGM75555.1"/>
    </source>
</evidence>
<organism evidence="1 2">
    <name type="scientific">Agathobacter rectalis</name>
    <dbReference type="NCBI Taxonomy" id="39491"/>
    <lineage>
        <taxon>Bacteria</taxon>
        <taxon>Bacillati</taxon>
        <taxon>Bacillota</taxon>
        <taxon>Clostridia</taxon>
        <taxon>Lachnospirales</taxon>
        <taxon>Lachnospiraceae</taxon>
        <taxon>Agathobacter</taxon>
    </lineage>
</organism>
<comment type="caution">
    <text evidence="1">The sequence shown here is derived from an EMBL/GenBank/DDBJ whole genome shotgun (WGS) entry which is preliminary data.</text>
</comment>
<gene>
    <name evidence="1" type="ORF">DXB99_03235</name>
</gene>
<accession>A0A3E4YLE9</accession>
<evidence type="ECO:0000313" key="2">
    <source>
        <dbReference type="Proteomes" id="UP000260758"/>
    </source>
</evidence>
<proteinExistence type="predicted"/>
<name>A0A3E4YLE9_9FIRM</name>
<dbReference type="AlphaFoldDB" id="A0A3E4YLE9"/>